<dbReference type="AlphaFoldDB" id="A0A146TRM3"/>
<protein>
    <submittedName>
        <fullName evidence="1">Uncharacterized protein</fullName>
    </submittedName>
</protein>
<evidence type="ECO:0000313" key="1">
    <source>
        <dbReference type="EMBL" id="JAQ95452.1"/>
    </source>
</evidence>
<reference evidence="1" key="1">
    <citation type="submission" date="2015-01" db="EMBL/GenBank/DDBJ databases">
        <title>EvidentialGene: Evidence-directed Construction of Complete mRNA Transcriptomes without Genomes.</title>
        <authorList>
            <person name="Gilbert D.G."/>
        </authorList>
    </citation>
    <scope>NUCLEOTIDE SEQUENCE</scope>
</reference>
<proteinExistence type="predicted"/>
<accession>A0A146TRM3</accession>
<sequence>MNKRVKYAHEKHPPLLICRDFISCITFASLGELKSTFRHVHYVRIYIHIYILCQPAYQKEKHEPHFSFLFLLPPTSLWMFSVDVLSERCSLYALCFLAPTLMER</sequence>
<organism evidence="1">
    <name type="scientific">Fundulus heteroclitus</name>
    <name type="common">Killifish</name>
    <name type="synonym">Mummichog</name>
    <dbReference type="NCBI Taxonomy" id="8078"/>
    <lineage>
        <taxon>Eukaryota</taxon>
        <taxon>Metazoa</taxon>
        <taxon>Chordata</taxon>
        <taxon>Craniata</taxon>
        <taxon>Vertebrata</taxon>
        <taxon>Euteleostomi</taxon>
        <taxon>Actinopterygii</taxon>
        <taxon>Neopterygii</taxon>
        <taxon>Teleostei</taxon>
        <taxon>Neoteleostei</taxon>
        <taxon>Acanthomorphata</taxon>
        <taxon>Ovalentaria</taxon>
        <taxon>Atherinomorphae</taxon>
        <taxon>Cyprinodontiformes</taxon>
        <taxon>Fundulidae</taxon>
        <taxon>Fundulus</taxon>
    </lineage>
</organism>
<dbReference type="EMBL" id="GCES01125401">
    <property type="protein sequence ID" value="JAQ60921.1"/>
    <property type="molecule type" value="Transcribed_RNA"/>
</dbReference>
<name>A0A146TRM3_FUNHE</name>
<dbReference type="EMBL" id="GCES01090870">
    <property type="protein sequence ID" value="JAQ95452.1"/>
    <property type="molecule type" value="Transcribed_RNA"/>
</dbReference>